<accession>A0ABU2GE01</accession>
<protein>
    <submittedName>
        <fullName evidence="1">Uncharacterized protein</fullName>
    </submittedName>
</protein>
<keyword evidence="2" id="KW-1185">Reference proteome</keyword>
<gene>
    <name evidence="1" type="ORF">NDI76_09815</name>
</gene>
<dbReference type="Proteomes" id="UP001257060">
    <property type="component" value="Unassembled WGS sequence"/>
</dbReference>
<organism evidence="1 2">
    <name type="scientific">Halogeometricum salsisoli</name>
    <dbReference type="NCBI Taxonomy" id="2950536"/>
    <lineage>
        <taxon>Archaea</taxon>
        <taxon>Methanobacteriati</taxon>
        <taxon>Methanobacteriota</taxon>
        <taxon>Stenosarchaea group</taxon>
        <taxon>Halobacteria</taxon>
        <taxon>Halobacteriales</taxon>
        <taxon>Haloferacaceae</taxon>
        <taxon>Halogeometricum</taxon>
    </lineage>
</organism>
<sequence length="178" mass="20132">MTPSVLRRTGRGARRVGTRLAAPLRRIVHAVRPPDDASDDDWRLDDLRQTETRWRRGDETVRCFRFDDGYVSTVEYGSREVTWQLTPGQVPLASALAMTALYLQHGTTPQSDPDGRPFVAVGESGPRQVFEEIADEPVDYVYLDAVRTLEEFPAFVDVGEDLQRAYDQMSPTRFNTLG</sequence>
<proteinExistence type="predicted"/>
<evidence type="ECO:0000313" key="2">
    <source>
        <dbReference type="Proteomes" id="UP001257060"/>
    </source>
</evidence>
<reference evidence="1 2" key="1">
    <citation type="submission" date="2022-06" db="EMBL/GenBank/DDBJ databases">
        <title>Halogeometricum sp. a new haloarchaeum isolate from saline soil.</title>
        <authorList>
            <person name="Strakova D."/>
            <person name="Galisteo C."/>
            <person name="Sanchez-Porro C."/>
            <person name="Ventosa A."/>
        </authorList>
    </citation>
    <scope>NUCLEOTIDE SEQUENCE [LARGE SCALE GENOMIC DNA]</scope>
    <source>
        <strain evidence="1 2">S1BR25-6</strain>
    </source>
</reference>
<dbReference type="RefSeq" id="WP_310923834.1">
    <property type="nucleotide sequence ID" value="NZ_JAMQOP010000001.1"/>
</dbReference>
<dbReference type="EMBL" id="JAMQOP010000001">
    <property type="protein sequence ID" value="MDS0299040.1"/>
    <property type="molecule type" value="Genomic_DNA"/>
</dbReference>
<evidence type="ECO:0000313" key="1">
    <source>
        <dbReference type="EMBL" id="MDS0299040.1"/>
    </source>
</evidence>
<comment type="caution">
    <text evidence="1">The sequence shown here is derived from an EMBL/GenBank/DDBJ whole genome shotgun (WGS) entry which is preliminary data.</text>
</comment>
<name>A0ABU2GE01_9EURY</name>